<name>A0A2N9JFJ0_9ACTN</name>
<dbReference type="KEGG" id="mgg:MPLG2_1232"/>
<dbReference type="RefSeq" id="WP_105185301.1">
    <property type="nucleotide sequence ID" value="NZ_BAAAGO010000018.1"/>
</dbReference>
<organism evidence="1 2">
    <name type="scientific">Micropruina glycogenica</name>
    <dbReference type="NCBI Taxonomy" id="75385"/>
    <lineage>
        <taxon>Bacteria</taxon>
        <taxon>Bacillati</taxon>
        <taxon>Actinomycetota</taxon>
        <taxon>Actinomycetes</taxon>
        <taxon>Propionibacteriales</taxon>
        <taxon>Nocardioidaceae</taxon>
        <taxon>Micropruina</taxon>
    </lineage>
</organism>
<reference evidence="1 2" key="1">
    <citation type="submission" date="2018-02" db="EMBL/GenBank/DDBJ databases">
        <authorList>
            <person name="Cohen D.B."/>
            <person name="Kent A.D."/>
        </authorList>
    </citation>
    <scope>NUCLEOTIDE SEQUENCE [LARGE SCALE GENOMIC DNA]</scope>
    <source>
        <strain evidence="1">1</strain>
    </source>
</reference>
<dbReference type="EMBL" id="LT985188">
    <property type="protein sequence ID" value="SPD86268.1"/>
    <property type="molecule type" value="Genomic_DNA"/>
</dbReference>
<proteinExistence type="predicted"/>
<evidence type="ECO:0000313" key="1">
    <source>
        <dbReference type="EMBL" id="SPD86268.1"/>
    </source>
</evidence>
<dbReference type="AlphaFoldDB" id="A0A2N9JFJ0"/>
<accession>A0A2N9JFJ0</accession>
<dbReference type="OrthoDB" id="5149580at2"/>
<dbReference type="Proteomes" id="UP000238164">
    <property type="component" value="Chromosome 1"/>
</dbReference>
<keyword evidence="2" id="KW-1185">Reference proteome</keyword>
<sequence>MPSQEEFDELKGRLEKLENHVAGAATPQFTDEELAAFKKVSSAMADTGDFCGINDCFRPRLCSTVCSVCRTCWTVCIFECTCGPCNLGGFNAGGVQRFNGLGG</sequence>
<gene>
    <name evidence="1" type="ORF">MPLG2_1232</name>
</gene>
<protein>
    <submittedName>
        <fullName evidence="1">Uncharacterized protein</fullName>
    </submittedName>
</protein>
<evidence type="ECO:0000313" key="2">
    <source>
        <dbReference type="Proteomes" id="UP000238164"/>
    </source>
</evidence>